<dbReference type="KEGG" id="crq:GCK72_019709"/>
<feature type="transmembrane region" description="Helical" evidence="2">
    <location>
        <begin position="65"/>
        <end position="85"/>
    </location>
</feature>
<organism evidence="4 5">
    <name type="scientific">Caenorhabditis remanei</name>
    <name type="common">Caenorhabditis vulgaris</name>
    <dbReference type="NCBI Taxonomy" id="31234"/>
    <lineage>
        <taxon>Eukaryota</taxon>
        <taxon>Metazoa</taxon>
        <taxon>Ecdysozoa</taxon>
        <taxon>Nematoda</taxon>
        <taxon>Chromadorea</taxon>
        <taxon>Rhabditida</taxon>
        <taxon>Rhabditina</taxon>
        <taxon>Rhabditomorpha</taxon>
        <taxon>Rhabditoidea</taxon>
        <taxon>Rhabditidae</taxon>
        <taxon>Peloderinae</taxon>
        <taxon>Caenorhabditis</taxon>
    </lineage>
</organism>
<sequence length="906" mass="103957">MLYDIALLMATYAYRNDQNIPFAYLIVMNVCGVLCKIAFITDFVTYLVLPYYEYLAYRELLGREFTMLGTLTYFIPMCVSVLMTLNRFFIVLRPTDQRAFGQKRIFFYSFLILILCFTLLLIPRLSYCPVNFLASTLVFLTACAPERHPVTKFTNINAIWVPTTLLVINLLMVLHLKANRYDIYSRIRQKSSVISMSSSNSLAQSQIRREHMLMRQTVAITVGLSFYEVGSLLMRTFPDTYNSLPQQVRDLTFYFRLETICAINFIVYYMGSPSTRKMLKKYFRSGELKRDLKLDAFGKLPSSGLFEIPLVFDGSYQECQRIRGKKYETNYCYLVLVPGRNSSCSIGGGGGFTPSAAFFRSATCMSESCTPDDLPTLFNKLPLMPFTACAAFCSKFPVEKDSAFWGFSGFMVVTISVLIVATFVDFIRQSQENDSKVPGTWLKMLLAFSIWTNAEALLSVKVQKPGFIKCLDCIRFLSMLWVVTGHTFTFLVPPDTLRSLSTFMEHFWNHLLLNAFVSVDTFFLLSGIVVAYLFFKQRPKESQIKSPMTWILFYIHRYLRLTPPYMIFIGFFVVYGPYVQGPFSASQFNTLVPGIQTCQTNWWRNLLYINNMGGSETACYAPSWYLAVDTQMYIFAPIVLIGLYYSLAIGSGLVAVGCLASVVTVYLLYVIYDLPADFFGNGNTNLLYDMIYHKPWIRCPPYLLGLLVGYGLAVYGQKKIRIHWTLAVIGWIVAFGLGAACMFSTYDYDKGAQWSIFARASYYNFSRIAWSVFVSWVIVANHLGWGGPIDAFMSHPIWQPLGRLSYCAYIVHFFTLFWYLNINDSSMHYYFTFQVFIYYAVPACILSYIFAFFWSSLFEVPILKLEKMLIEAILMRGTQSNEENRNHVARNEETTETGSSERLIRL</sequence>
<dbReference type="InterPro" id="IPR052728">
    <property type="entry name" value="O2_lipid_transport_reg"/>
</dbReference>
<feature type="transmembrane region" description="Helical" evidence="2">
    <location>
        <begin position="21"/>
        <end position="45"/>
    </location>
</feature>
<feature type="domain" description="Nose resistant-to-fluoxetine protein N-terminal" evidence="3">
    <location>
        <begin position="272"/>
        <end position="395"/>
    </location>
</feature>
<feature type="transmembrane region" description="Helical" evidence="2">
    <location>
        <begin position="404"/>
        <end position="424"/>
    </location>
</feature>
<dbReference type="Pfam" id="PF01757">
    <property type="entry name" value="Acyl_transf_3"/>
    <property type="match status" value="1"/>
</dbReference>
<feature type="transmembrane region" description="Helical" evidence="2">
    <location>
        <begin position="768"/>
        <end position="789"/>
    </location>
</feature>
<evidence type="ECO:0000256" key="1">
    <source>
        <dbReference type="SAM" id="MobiDB-lite"/>
    </source>
</evidence>
<dbReference type="PANTHER" id="PTHR11161:SF60">
    <property type="entry name" value="NOSE RESISTANT-TO-FLUOXETINE PROTEIN N-TERMINAL DOMAIN-CONTAINING PROTEIN"/>
    <property type="match status" value="1"/>
</dbReference>
<keyword evidence="2" id="KW-1133">Transmembrane helix</keyword>
<dbReference type="SMART" id="SM00703">
    <property type="entry name" value="NRF"/>
    <property type="match status" value="1"/>
</dbReference>
<evidence type="ECO:0000313" key="4">
    <source>
        <dbReference type="EMBL" id="KAF1753153.1"/>
    </source>
</evidence>
<evidence type="ECO:0000259" key="3">
    <source>
        <dbReference type="SMART" id="SM00703"/>
    </source>
</evidence>
<dbReference type="Gene3D" id="1.20.1070.10">
    <property type="entry name" value="Rhodopsin 7-helix transmembrane proteins"/>
    <property type="match status" value="1"/>
</dbReference>
<feature type="transmembrane region" description="Helical" evidence="2">
    <location>
        <begin position="474"/>
        <end position="492"/>
    </location>
</feature>
<feature type="transmembrane region" description="Helical" evidence="2">
    <location>
        <begin position="652"/>
        <end position="672"/>
    </location>
</feature>
<feature type="transmembrane region" description="Helical" evidence="2">
    <location>
        <begin position="801"/>
        <end position="820"/>
    </location>
</feature>
<evidence type="ECO:0000256" key="2">
    <source>
        <dbReference type="SAM" id="Phobius"/>
    </source>
</evidence>
<protein>
    <recommendedName>
        <fullName evidence="3">Nose resistant-to-fluoxetine protein N-terminal domain-containing protein</fullName>
    </recommendedName>
</protein>
<evidence type="ECO:0000313" key="5">
    <source>
        <dbReference type="Proteomes" id="UP000483820"/>
    </source>
</evidence>
<dbReference type="GeneID" id="9801633"/>
<feature type="transmembrane region" description="Helical" evidence="2">
    <location>
        <begin position="836"/>
        <end position="858"/>
    </location>
</feature>
<feature type="transmembrane region" description="Helical" evidence="2">
    <location>
        <begin position="512"/>
        <end position="535"/>
    </location>
</feature>
<feature type="transmembrane region" description="Helical" evidence="2">
    <location>
        <begin position="558"/>
        <end position="578"/>
    </location>
</feature>
<accession>A0A6A5GEQ9</accession>
<feature type="transmembrane region" description="Helical" evidence="2">
    <location>
        <begin position="444"/>
        <end position="462"/>
    </location>
</feature>
<feature type="transmembrane region" description="Helical" evidence="2">
    <location>
        <begin position="722"/>
        <end position="748"/>
    </location>
</feature>
<feature type="transmembrane region" description="Helical" evidence="2">
    <location>
        <begin position="105"/>
        <end position="122"/>
    </location>
</feature>
<dbReference type="GO" id="GO:0016747">
    <property type="term" value="F:acyltransferase activity, transferring groups other than amino-acyl groups"/>
    <property type="evidence" value="ECO:0007669"/>
    <property type="project" value="InterPro"/>
</dbReference>
<dbReference type="EMBL" id="WUAV01000005">
    <property type="protein sequence ID" value="KAF1753153.1"/>
    <property type="molecule type" value="Genomic_DNA"/>
</dbReference>
<feature type="transmembrane region" description="Helical" evidence="2">
    <location>
        <begin position="624"/>
        <end position="645"/>
    </location>
</feature>
<dbReference type="AlphaFoldDB" id="A0A6A5GEQ9"/>
<feature type="compositionally biased region" description="Basic and acidic residues" evidence="1">
    <location>
        <begin position="884"/>
        <end position="893"/>
    </location>
</feature>
<dbReference type="CTD" id="9801633"/>
<dbReference type="InterPro" id="IPR002656">
    <property type="entry name" value="Acyl_transf_3_dom"/>
</dbReference>
<name>A0A6A5GEQ9_CAERE</name>
<dbReference type="Pfam" id="PF03383">
    <property type="entry name" value="Serpentine_r_xa"/>
    <property type="match status" value="1"/>
</dbReference>
<reference evidence="4 5" key="1">
    <citation type="submission" date="2019-12" db="EMBL/GenBank/DDBJ databases">
        <title>Chromosome-level assembly of the Caenorhabditis remanei genome.</title>
        <authorList>
            <person name="Teterina A.A."/>
            <person name="Willis J.H."/>
            <person name="Phillips P.C."/>
        </authorList>
    </citation>
    <scope>NUCLEOTIDE SEQUENCE [LARGE SCALE GENOMIC DNA]</scope>
    <source>
        <strain evidence="4 5">PX506</strain>
        <tissue evidence="4">Whole organism</tissue>
    </source>
</reference>
<dbReference type="Proteomes" id="UP000483820">
    <property type="component" value="Chromosome V"/>
</dbReference>
<keyword evidence="2" id="KW-0472">Membrane</keyword>
<feature type="transmembrane region" description="Helical" evidence="2">
    <location>
        <begin position="213"/>
        <end position="233"/>
    </location>
</feature>
<dbReference type="SUPFAM" id="SSF81321">
    <property type="entry name" value="Family A G protein-coupled receptor-like"/>
    <property type="match status" value="1"/>
</dbReference>
<gene>
    <name evidence="4" type="ORF">GCK72_019709</name>
</gene>
<comment type="caution">
    <text evidence="4">The sequence shown here is derived from an EMBL/GenBank/DDBJ whole genome shotgun (WGS) entry which is preliminary data.</text>
</comment>
<dbReference type="PANTHER" id="PTHR11161">
    <property type="entry name" value="O-ACYLTRANSFERASE"/>
    <property type="match status" value="1"/>
</dbReference>
<dbReference type="RefSeq" id="XP_053582087.1">
    <property type="nucleotide sequence ID" value="XM_053733174.1"/>
</dbReference>
<proteinExistence type="predicted"/>
<feature type="transmembrane region" description="Helical" evidence="2">
    <location>
        <begin position="253"/>
        <end position="271"/>
    </location>
</feature>
<keyword evidence="2" id="KW-0812">Transmembrane</keyword>
<dbReference type="InterPro" id="IPR006621">
    <property type="entry name" value="Nose-resist-to-fluoxetine_N"/>
</dbReference>
<feature type="region of interest" description="Disordered" evidence="1">
    <location>
        <begin position="884"/>
        <end position="906"/>
    </location>
</feature>
<dbReference type="InterPro" id="IPR005047">
    <property type="entry name" value="7TM_GPCR_serpentine_rcpt_Srxa"/>
</dbReference>
<feature type="transmembrane region" description="Helical" evidence="2">
    <location>
        <begin position="158"/>
        <end position="176"/>
    </location>
</feature>
<dbReference type="Pfam" id="PF20146">
    <property type="entry name" value="NRF"/>
    <property type="match status" value="1"/>
</dbReference>